<comment type="caution">
    <text evidence="1">The sequence shown here is derived from an EMBL/GenBank/DDBJ whole genome shotgun (WGS) entry which is preliminary data.</text>
</comment>
<keyword evidence="2" id="KW-1185">Reference proteome</keyword>
<accession>A0ABV4K4A8</accession>
<dbReference type="RefSeq" id="WP_371386645.1">
    <property type="nucleotide sequence ID" value="NZ_JBGLYH010000025.1"/>
</dbReference>
<dbReference type="Proteomes" id="UP001568698">
    <property type="component" value="Unassembled WGS sequence"/>
</dbReference>
<protein>
    <submittedName>
        <fullName evidence="1">Uncharacterized protein</fullName>
    </submittedName>
</protein>
<dbReference type="EMBL" id="JBGLYH010000025">
    <property type="protein sequence ID" value="MEZ7197126.1"/>
    <property type="molecule type" value="Genomic_DNA"/>
</dbReference>
<name>A0ABV4K4A8_9BACT</name>
<gene>
    <name evidence="1" type="ORF">AB6M95_10235</name>
</gene>
<proteinExistence type="predicted"/>
<sequence length="88" mass="9405">MPAIQPVSTRTDVVGAARERIEQLKARAAEGLDDAMAAVTRNLGRREAAEAEQSLGPLSLDLAAQGSDAHRLDHAKVLDLISDPFEDD</sequence>
<evidence type="ECO:0000313" key="1">
    <source>
        <dbReference type="EMBL" id="MEZ7197126.1"/>
    </source>
</evidence>
<reference evidence="1 2" key="1">
    <citation type="submission" date="2024-08" db="EMBL/GenBank/DDBJ databases">
        <title>Sulfate-reducing bacteria isolated from formation water of the oil field in Kazakhstan and description of Pseudodesulfovibrio sp.</title>
        <authorList>
            <person name="Bidzhieva S.K."/>
            <person name="Tourova T.P."/>
            <person name="Grouzdev D.S."/>
            <person name="Beletsky A.V."/>
            <person name="Sokolova D.S."/>
            <person name="Samigullina S.R."/>
            <person name="Poltaraus A.B."/>
            <person name="Avtukh A.N."/>
            <person name="Tereshina V.M."/>
            <person name="Zhaparov N.S."/>
            <person name="Mardanov A.V."/>
            <person name="Nazina T.N."/>
        </authorList>
    </citation>
    <scope>NUCLEOTIDE SEQUENCE [LARGE SCALE GENOMIC DNA]</scope>
    <source>
        <strain evidence="1 2">9FUS</strain>
    </source>
</reference>
<organism evidence="1 2">
    <name type="scientific">Pseudodesulfovibrio karagichevae</name>
    <dbReference type="NCBI Taxonomy" id="3239305"/>
    <lineage>
        <taxon>Bacteria</taxon>
        <taxon>Pseudomonadati</taxon>
        <taxon>Thermodesulfobacteriota</taxon>
        <taxon>Desulfovibrionia</taxon>
        <taxon>Desulfovibrionales</taxon>
        <taxon>Desulfovibrionaceae</taxon>
    </lineage>
</organism>
<evidence type="ECO:0000313" key="2">
    <source>
        <dbReference type="Proteomes" id="UP001568698"/>
    </source>
</evidence>